<dbReference type="Gene3D" id="1.25.40.420">
    <property type="match status" value="1"/>
</dbReference>
<dbReference type="FunFam" id="1.25.40.420:FF:000001">
    <property type="entry name" value="Kelch-like family member 12"/>
    <property type="match status" value="1"/>
</dbReference>
<dbReference type="STRING" id="244447.ENSCSEP00000003884"/>
<reference evidence="4 5" key="1">
    <citation type="journal article" date="2014" name="Nat. Genet.">
        <title>Whole-genome sequence of a flatfish provides insights into ZW sex chromosome evolution and adaptation to a benthic lifestyle.</title>
        <authorList>
            <person name="Chen S."/>
            <person name="Zhang G."/>
            <person name="Shao C."/>
            <person name="Huang Q."/>
            <person name="Liu G."/>
            <person name="Zhang P."/>
            <person name="Song W."/>
            <person name="An N."/>
            <person name="Chalopin D."/>
            <person name="Volff J.N."/>
            <person name="Hong Y."/>
            <person name="Li Q."/>
            <person name="Sha Z."/>
            <person name="Zhou H."/>
            <person name="Xie M."/>
            <person name="Yu Q."/>
            <person name="Liu Y."/>
            <person name="Xiang H."/>
            <person name="Wang N."/>
            <person name="Wu K."/>
            <person name="Yang C."/>
            <person name="Zhou Q."/>
            <person name="Liao X."/>
            <person name="Yang L."/>
            <person name="Hu Q."/>
            <person name="Zhang J."/>
            <person name="Meng L."/>
            <person name="Jin L."/>
            <person name="Tian Y."/>
            <person name="Lian J."/>
            <person name="Yang J."/>
            <person name="Miao G."/>
            <person name="Liu S."/>
            <person name="Liang Z."/>
            <person name="Yan F."/>
            <person name="Li Y."/>
            <person name="Sun B."/>
            <person name="Zhang H."/>
            <person name="Zhang J."/>
            <person name="Zhu Y."/>
            <person name="Du M."/>
            <person name="Zhao Y."/>
            <person name="Schartl M."/>
            <person name="Tang Q."/>
            <person name="Wang J."/>
        </authorList>
    </citation>
    <scope>NUCLEOTIDE SEQUENCE</scope>
</reference>
<protein>
    <submittedName>
        <fullName evidence="4">Kelch like family member 10</fullName>
    </submittedName>
</protein>
<dbReference type="Ensembl" id="ENSCSET00000003933.1">
    <property type="protein sequence ID" value="ENSCSEP00000003884.1"/>
    <property type="gene ID" value="ENSCSEG00000002543.1"/>
</dbReference>
<dbReference type="Proteomes" id="UP000265120">
    <property type="component" value="Chromosome 5"/>
</dbReference>
<reference evidence="4" key="3">
    <citation type="submission" date="2025-09" db="UniProtKB">
        <authorList>
            <consortium name="Ensembl"/>
        </authorList>
    </citation>
    <scope>IDENTIFICATION</scope>
</reference>
<proteinExistence type="predicted"/>
<evidence type="ECO:0000313" key="4">
    <source>
        <dbReference type="Ensembl" id="ENSCSEP00000003884.1"/>
    </source>
</evidence>
<dbReference type="Pfam" id="PF00651">
    <property type="entry name" value="BTB"/>
    <property type="match status" value="1"/>
</dbReference>
<evidence type="ECO:0000256" key="1">
    <source>
        <dbReference type="ARBA" id="ARBA00022441"/>
    </source>
</evidence>
<dbReference type="OMA" id="METPRTH"/>
<keyword evidence="1" id="KW-0880">Kelch repeat</keyword>
<name>A0A3P8UPV9_CYNSE</name>
<dbReference type="PIRSF" id="PIRSF037037">
    <property type="entry name" value="Kelch-like_protein_gigaxonin"/>
    <property type="match status" value="1"/>
</dbReference>
<dbReference type="Pfam" id="PF07707">
    <property type="entry name" value="BACK"/>
    <property type="match status" value="1"/>
</dbReference>
<accession>A0A3P8UPV9</accession>
<dbReference type="Gene3D" id="2.120.10.80">
    <property type="entry name" value="Kelch-type beta propeller"/>
    <property type="match status" value="1"/>
</dbReference>
<dbReference type="SMART" id="SM00612">
    <property type="entry name" value="Kelch"/>
    <property type="match status" value="4"/>
</dbReference>
<evidence type="ECO:0000256" key="2">
    <source>
        <dbReference type="ARBA" id="ARBA00022737"/>
    </source>
</evidence>
<dbReference type="AlphaFoldDB" id="A0A3P8UPV9"/>
<dbReference type="PROSITE" id="PS50097">
    <property type="entry name" value="BTB"/>
    <property type="match status" value="1"/>
</dbReference>
<dbReference type="CDD" id="cd18450">
    <property type="entry name" value="BACK_KLHL10"/>
    <property type="match status" value="1"/>
</dbReference>
<evidence type="ECO:0000259" key="3">
    <source>
        <dbReference type="PROSITE" id="PS50097"/>
    </source>
</evidence>
<dbReference type="SMART" id="SM00225">
    <property type="entry name" value="BTB"/>
    <property type="match status" value="1"/>
</dbReference>
<dbReference type="InParanoid" id="A0A3P8UPV9"/>
<dbReference type="InterPro" id="IPR011705">
    <property type="entry name" value="BACK"/>
</dbReference>
<dbReference type="InterPro" id="IPR006652">
    <property type="entry name" value="Kelch_1"/>
</dbReference>
<evidence type="ECO:0000313" key="5">
    <source>
        <dbReference type="Proteomes" id="UP000265120"/>
    </source>
</evidence>
<dbReference type="GeneTree" id="ENSGT00940000154664"/>
<dbReference type="SMART" id="SM00875">
    <property type="entry name" value="BACK"/>
    <property type="match status" value="1"/>
</dbReference>
<dbReference type="Pfam" id="PF01344">
    <property type="entry name" value="Kelch_1"/>
    <property type="match status" value="4"/>
</dbReference>
<keyword evidence="2" id="KW-0677">Repeat</keyword>
<dbReference type="InterPro" id="IPR017096">
    <property type="entry name" value="BTB-kelch_protein"/>
</dbReference>
<dbReference type="SUPFAM" id="SSF54695">
    <property type="entry name" value="POZ domain"/>
    <property type="match status" value="1"/>
</dbReference>
<dbReference type="PANTHER" id="PTHR24412">
    <property type="entry name" value="KELCH PROTEIN"/>
    <property type="match status" value="1"/>
</dbReference>
<organism evidence="4 5">
    <name type="scientific">Cynoglossus semilaevis</name>
    <name type="common">Tongue sole</name>
    <dbReference type="NCBI Taxonomy" id="244447"/>
    <lineage>
        <taxon>Eukaryota</taxon>
        <taxon>Metazoa</taxon>
        <taxon>Chordata</taxon>
        <taxon>Craniata</taxon>
        <taxon>Vertebrata</taxon>
        <taxon>Euteleostomi</taxon>
        <taxon>Actinopterygii</taxon>
        <taxon>Neopterygii</taxon>
        <taxon>Teleostei</taxon>
        <taxon>Neoteleostei</taxon>
        <taxon>Acanthomorphata</taxon>
        <taxon>Carangaria</taxon>
        <taxon>Pleuronectiformes</taxon>
        <taxon>Pleuronectoidei</taxon>
        <taxon>Cynoglossidae</taxon>
        <taxon>Cynoglossinae</taxon>
        <taxon>Cynoglossus</taxon>
    </lineage>
</organism>
<dbReference type="InterPro" id="IPR015915">
    <property type="entry name" value="Kelch-typ_b-propeller"/>
</dbReference>
<dbReference type="PANTHER" id="PTHR24412:SF172">
    <property type="entry name" value="KELCH-LIKE PROTEIN 10"/>
    <property type="match status" value="1"/>
</dbReference>
<dbReference type="Gene3D" id="3.30.710.10">
    <property type="entry name" value="Potassium Channel Kv1.1, Chain A"/>
    <property type="match status" value="1"/>
</dbReference>
<reference evidence="4" key="2">
    <citation type="submission" date="2025-08" db="UniProtKB">
        <authorList>
            <consortium name="Ensembl"/>
        </authorList>
    </citation>
    <scope>IDENTIFICATION</scope>
</reference>
<keyword evidence="5" id="KW-1185">Reference proteome</keyword>
<dbReference type="InterPro" id="IPR000210">
    <property type="entry name" value="BTB/POZ_dom"/>
</dbReference>
<feature type="domain" description="BTB" evidence="3">
    <location>
        <begin position="25"/>
        <end position="91"/>
    </location>
</feature>
<dbReference type="InterPro" id="IPR011333">
    <property type="entry name" value="SKP1/BTB/POZ_sf"/>
</dbReference>
<sequence length="539" mass="61308">MNYQLITFPKKSSQFNEFRLQGRYCDAVIRVDNVEFKIHRIILCDCSSYFRSLFDCQSTKDSLDYDIDGLSPDTMRLIIEFAYTGSVTVTQDNVRELMLAANMLDVLGVVHTCSNFLCEQLSPENCIGIWQFTKVCFSSELQRNSLLYITDHFEEVVPTEEFQLLSVQELTEILGRDELNVKQESSVFEAILHWIEHKPEERQQHIVLLLPQFRMALSSMSYISTHVETNKLVKNNPDCKQIVEDAVHFIQSMRLENFPLAVRNPPARPRLPSVSLLTVIGSKDNNGFEGIAAYDVSADQWVSVVKTFDHSRGYHGTAFLDGYVYIIGGYDLVMYYSNMSRFDLKTHAWHEVSPMHYCRGYVSVTVLSGYIYAIGGYDGHTRLSSAERYEPRSNKWSRIAPMSLRRSQASCATLHDKIYICGGYDGDAVLRSAECYNPETNQWTMIASMFKRRCGVGVVAHAGFVYAIGGYDNNCPLRSAEFFNPQNNTWTSISSMETPRTHFGLEVIKGYIYAVGGHSFTHTSEAHGGERLRTEGNQL</sequence>
<dbReference type="SUPFAM" id="SSF117281">
    <property type="entry name" value="Kelch motif"/>
    <property type="match status" value="1"/>
</dbReference>